<evidence type="ECO:0000256" key="1">
    <source>
        <dbReference type="SAM" id="MobiDB-lite"/>
    </source>
</evidence>
<comment type="caution">
    <text evidence="2">The sequence shown here is derived from an EMBL/GenBank/DDBJ whole genome shotgun (WGS) entry which is preliminary data.</text>
</comment>
<accession>A0ABT6TNZ1</accession>
<sequence>MTTETTRQALRLLLEETMRQAAQKQEAAIAGFIRAAALHLQLSTCAIADDVHVSAGTPPSAKPLADAAAGAAQIAVKLDELQRLAWDIANRLSASRPPSSLRQPSAASEAAFSNVRFSSPEKASPAWFASQDKRKKLRISSRSNGGPSK</sequence>
<dbReference type="EMBL" id="JAGRPV010000001">
    <property type="protein sequence ID" value="MDI4648551.1"/>
    <property type="molecule type" value="Genomic_DNA"/>
</dbReference>
<dbReference type="RefSeq" id="WP_282911256.1">
    <property type="nucleotide sequence ID" value="NZ_JAGRPV010000001.1"/>
</dbReference>
<reference evidence="2" key="1">
    <citation type="submission" date="2023-04" db="EMBL/GenBank/DDBJ databases">
        <title>Comparative genomic analysis of Cohnella hashimotonis sp. nov., isolated from the International Space Station.</title>
        <authorList>
            <person name="Venkateswaran K."/>
            <person name="Simpson A."/>
        </authorList>
    </citation>
    <scope>NUCLEOTIDE SEQUENCE</scope>
    <source>
        <strain evidence="2">F6_2S_P_1</strain>
    </source>
</reference>
<organism evidence="2 3">
    <name type="scientific">Cohnella hashimotonis</name>
    <dbReference type="NCBI Taxonomy" id="2826895"/>
    <lineage>
        <taxon>Bacteria</taxon>
        <taxon>Bacillati</taxon>
        <taxon>Bacillota</taxon>
        <taxon>Bacilli</taxon>
        <taxon>Bacillales</taxon>
        <taxon>Paenibacillaceae</taxon>
        <taxon>Cohnella</taxon>
    </lineage>
</organism>
<protein>
    <submittedName>
        <fullName evidence="2">Uncharacterized protein</fullName>
    </submittedName>
</protein>
<feature type="compositionally biased region" description="Polar residues" evidence="1">
    <location>
        <begin position="140"/>
        <end position="149"/>
    </location>
</feature>
<proteinExistence type="predicted"/>
<evidence type="ECO:0000313" key="2">
    <source>
        <dbReference type="EMBL" id="MDI4648551.1"/>
    </source>
</evidence>
<feature type="region of interest" description="Disordered" evidence="1">
    <location>
        <begin position="113"/>
        <end position="149"/>
    </location>
</feature>
<keyword evidence="3" id="KW-1185">Reference proteome</keyword>
<gene>
    <name evidence="2" type="ORF">KB449_26595</name>
</gene>
<evidence type="ECO:0000313" key="3">
    <source>
        <dbReference type="Proteomes" id="UP001161691"/>
    </source>
</evidence>
<dbReference type="Proteomes" id="UP001161691">
    <property type="component" value="Unassembled WGS sequence"/>
</dbReference>
<name>A0ABT6TNZ1_9BACL</name>